<protein>
    <recommendedName>
        <fullName evidence="3">DUF4220 domain-containing protein</fullName>
    </recommendedName>
</protein>
<reference evidence="4" key="2">
    <citation type="submission" date="2015-03" db="UniProtKB">
        <authorList>
            <consortium name="EnsemblPlants"/>
        </authorList>
    </citation>
    <scope>IDENTIFICATION</scope>
</reference>
<name>A0A0D3HE88_9ORYZ</name>
<sequence>MVIRIEFLVVVTALLFLLMSILDMFRRRSRHNLLKCILLVLDSISDSTLIYTIGLMQSVPSINRNLFPVWALILVNLRSSVCFISAYGIPDQQNRRFTEIARVMALIGVAFLNSTFNNRFKHPIWALWAMQVVRCGYLLTVYRFATRSYLHGWSSPLLTAYMGTPDGIAANGDTATMQGYKYLVSGDQKQTVQVKPPEYKFTLFVPECRKRMLITLDKVWQPRNQQNASNGPENEAATDSSADIRTPQMKDMCLSFALYRLLRCRFDDLSLPSDSVVNTRRLISEMIGKNSTDLAAQISNYSERTFRIVRAELAFLNDYFYTRYPVLFWRGFPIYAVCHPLLTIAFTIWLGRDLYKIYKPKQGEIVHVVHGANVDIIITWGFMGIIVLKELWKMITYLLSDWTKVMLLCEYTADSFKHTPRWLCKDFLWLLCTRRSKIFQHWHNKVNQYEFLQSFNYKPSKWNTLYYGTLGLVPRRRDGEKPGKSIELPEDVKSAILRSLYSLNLEQDRFEPNFPSLFSKFDLPACSQIILLWHIATSLCEIQLSQRYNACLTNSELQHAVKAGKNSQPYIVKEERLESALRANYIVASCISRYCAYLLVSEPDLLPDTYLSSAEIFESTVAEASDVLKGSDNLQSIYRKLMHLGDDANGENMKRRYSNVILKKSAQTAKSLIAIDRMTRWKILAEVWAGMLVHIAPSENAAAHKKCLSTGGEFITQIWAILSHCNIQKSNLWPRLKSPEDNEAEEQEASAGGNQAAVGHGGEMFAQGVPTRNDEAGPSGTKPNGQFAWQDDQEIKEAIAVSPREQDETSIISATMGGNNETEDVD</sequence>
<dbReference type="PANTHER" id="PTHR31325">
    <property type="entry name" value="OS01G0798800 PROTEIN-RELATED"/>
    <property type="match status" value="1"/>
</dbReference>
<reference evidence="4" key="1">
    <citation type="journal article" date="2009" name="Rice">
        <title>De Novo Next Generation Sequencing of Plant Genomes.</title>
        <authorList>
            <person name="Rounsley S."/>
            <person name="Marri P.R."/>
            <person name="Yu Y."/>
            <person name="He R."/>
            <person name="Sisneros N."/>
            <person name="Goicoechea J.L."/>
            <person name="Lee S.J."/>
            <person name="Angelova A."/>
            <person name="Kudrna D."/>
            <person name="Luo M."/>
            <person name="Affourtit J."/>
            <person name="Desany B."/>
            <person name="Knight J."/>
            <person name="Niazi F."/>
            <person name="Egholm M."/>
            <person name="Wing R.A."/>
        </authorList>
    </citation>
    <scope>NUCLEOTIDE SEQUENCE [LARGE SCALE GENOMIC DNA]</scope>
    <source>
        <strain evidence="4">cv. IRGC 105608</strain>
    </source>
</reference>
<dbReference type="AlphaFoldDB" id="A0A0D3HE88"/>
<dbReference type="InterPro" id="IPR007658">
    <property type="entry name" value="DUF594"/>
</dbReference>
<dbReference type="EnsemblPlants" id="OBART10G11850.1">
    <property type="protein sequence ID" value="OBART10G11850.1"/>
    <property type="gene ID" value="OBART10G11850"/>
</dbReference>
<evidence type="ECO:0000259" key="3">
    <source>
        <dbReference type="Pfam" id="PF13968"/>
    </source>
</evidence>
<keyword evidence="2" id="KW-1133">Transmembrane helix</keyword>
<feature type="transmembrane region" description="Helical" evidence="2">
    <location>
        <begin position="67"/>
        <end position="88"/>
    </location>
</feature>
<accession>A0A0D3HE88</accession>
<dbReference type="eggNOG" id="ENOG502QSWW">
    <property type="taxonomic scope" value="Eukaryota"/>
</dbReference>
<dbReference type="HOGENOM" id="CLU_008762_2_0_1"/>
<dbReference type="STRING" id="65489.A0A0D3HE88"/>
<organism evidence="4">
    <name type="scientific">Oryza barthii</name>
    <dbReference type="NCBI Taxonomy" id="65489"/>
    <lineage>
        <taxon>Eukaryota</taxon>
        <taxon>Viridiplantae</taxon>
        <taxon>Streptophyta</taxon>
        <taxon>Embryophyta</taxon>
        <taxon>Tracheophyta</taxon>
        <taxon>Spermatophyta</taxon>
        <taxon>Magnoliopsida</taxon>
        <taxon>Liliopsida</taxon>
        <taxon>Poales</taxon>
        <taxon>Poaceae</taxon>
        <taxon>BOP clade</taxon>
        <taxon>Oryzoideae</taxon>
        <taxon>Oryzeae</taxon>
        <taxon>Oryzinae</taxon>
        <taxon>Oryza</taxon>
    </lineage>
</organism>
<feature type="region of interest" description="Disordered" evidence="1">
    <location>
        <begin position="764"/>
        <end position="826"/>
    </location>
</feature>
<feature type="transmembrane region" description="Helical" evidence="2">
    <location>
        <begin position="6"/>
        <end position="25"/>
    </location>
</feature>
<evidence type="ECO:0000313" key="4">
    <source>
        <dbReference type="EnsemblPlants" id="OBART10G11850.1"/>
    </source>
</evidence>
<dbReference type="Gramene" id="OBART10G11850.1">
    <property type="protein sequence ID" value="OBART10G11850.1"/>
    <property type="gene ID" value="OBART10G11850"/>
</dbReference>
<dbReference type="Proteomes" id="UP000026960">
    <property type="component" value="Chromosome 10"/>
</dbReference>
<dbReference type="Pfam" id="PF13968">
    <property type="entry name" value="DUF4220"/>
    <property type="match status" value="1"/>
</dbReference>
<dbReference type="PaxDb" id="65489-OBART10G11850.1"/>
<feature type="transmembrane region" description="Helical" evidence="2">
    <location>
        <begin position="37"/>
        <end position="55"/>
    </location>
</feature>
<feature type="compositionally biased region" description="Polar residues" evidence="1">
    <location>
        <begin position="809"/>
        <end position="820"/>
    </location>
</feature>
<proteinExistence type="predicted"/>
<dbReference type="InterPro" id="IPR025315">
    <property type="entry name" value="DUF4220"/>
</dbReference>
<feature type="domain" description="DUF4220" evidence="3">
    <location>
        <begin position="43"/>
        <end position="453"/>
    </location>
</feature>
<evidence type="ECO:0000256" key="2">
    <source>
        <dbReference type="SAM" id="Phobius"/>
    </source>
</evidence>
<keyword evidence="2" id="KW-0812">Transmembrane</keyword>
<dbReference type="Pfam" id="PF04578">
    <property type="entry name" value="DUF594"/>
    <property type="match status" value="1"/>
</dbReference>
<keyword evidence="2" id="KW-0472">Membrane</keyword>
<keyword evidence="5" id="KW-1185">Reference proteome</keyword>
<evidence type="ECO:0000256" key="1">
    <source>
        <dbReference type="SAM" id="MobiDB-lite"/>
    </source>
</evidence>
<evidence type="ECO:0000313" key="5">
    <source>
        <dbReference type="Proteomes" id="UP000026960"/>
    </source>
</evidence>
<feature type="transmembrane region" description="Helical" evidence="2">
    <location>
        <begin position="332"/>
        <end position="350"/>
    </location>
</feature>